<evidence type="ECO:0000313" key="2">
    <source>
        <dbReference type="EMBL" id="MCX4234700.1"/>
    </source>
</evidence>
<evidence type="ECO:0008006" key="4">
    <source>
        <dbReference type="Google" id="ProtNLM"/>
    </source>
</evidence>
<feature type="compositionally biased region" description="Basic and acidic residues" evidence="1">
    <location>
        <begin position="14"/>
        <end position="35"/>
    </location>
</feature>
<gene>
    <name evidence="2" type="ORF">K3769_18295</name>
</gene>
<protein>
    <recommendedName>
        <fullName evidence="4">DUF2188 domain-containing protein</fullName>
    </recommendedName>
</protein>
<accession>A0ABT3V4L5</accession>
<evidence type="ECO:0000313" key="3">
    <source>
        <dbReference type="Proteomes" id="UP001165590"/>
    </source>
</evidence>
<feature type="region of interest" description="Disordered" evidence="1">
    <location>
        <begin position="61"/>
        <end position="83"/>
    </location>
</feature>
<proteinExistence type="predicted"/>
<sequence>MPPSFAYRITKYNPADRDERGHHNGAEDTVSEHGPVEASYLEAGAAFAQESGIDRLEIREPAVTSFAEPSRPRPTPHTLKTQR</sequence>
<dbReference type="EMBL" id="JAIFZO010000002">
    <property type="protein sequence ID" value="MCX4234700.1"/>
    <property type="molecule type" value="Genomic_DNA"/>
</dbReference>
<keyword evidence="3" id="KW-1185">Reference proteome</keyword>
<reference evidence="2" key="1">
    <citation type="journal article" date="2022" name="bioRxiv">
        <title>Discovery and biosynthetic assessment of Streptomyces ortus sp nov. isolated from a deep-sea sponge.</title>
        <authorList>
            <person name="Williams S.E."/>
        </authorList>
    </citation>
    <scope>NUCLEOTIDE SEQUENCE</scope>
    <source>
        <strain evidence="2">A15ISP2-DRY2</strain>
    </source>
</reference>
<comment type="caution">
    <text evidence="2">The sequence shown here is derived from an EMBL/GenBank/DDBJ whole genome shotgun (WGS) entry which is preliminary data.</text>
</comment>
<dbReference type="RefSeq" id="WP_267027474.1">
    <property type="nucleotide sequence ID" value="NZ_JAIFZO010000002.1"/>
</dbReference>
<evidence type="ECO:0000256" key="1">
    <source>
        <dbReference type="SAM" id="MobiDB-lite"/>
    </source>
</evidence>
<feature type="region of interest" description="Disordered" evidence="1">
    <location>
        <begin position="1"/>
        <end position="35"/>
    </location>
</feature>
<dbReference type="Proteomes" id="UP001165590">
    <property type="component" value="Unassembled WGS sequence"/>
</dbReference>
<name>A0ABT3V4L5_9ACTN</name>
<organism evidence="2 3">
    <name type="scientific">Streptomyces ortus</name>
    <dbReference type="NCBI Taxonomy" id="2867268"/>
    <lineage>
        <taxon>Bacteria</taxon>
        <taxon>Bacillati</taxon>
        <taxon>Actinomycetota</taxon>
        <taxon>Actinomycetes</taxon>
        <taxon>Kitasatosporales</taxon>
        <taxon>Streptomycetaceae</taxon>
        <taxon>Streptomyces</taxon>
    </lineage>
</organism>